<dbReference type="Proteomes" id="UP000296733">
    <property type="component" value="Chromosome"/>
</dbReference>
<dbReference type="Pfam" id="PF00884">
    <property type="entry name" value="Sulfatase"/>
    <property type="match status" value="1"/>
</dbReference>
<feature type="domain" description="Sulfatase N-terminal" evidence="1">
    <location>
        <begin position="4"/>
        <end position="118"/>
    </location>
</feature>
<gene>
    <name evidence="2" type="ORF">DV707_05665</name>
</gene>
<dbReference type="RefSeq" id="WP_103990197.1">
    <property type="nucleotide sequence ID" value="NZ_CP031311.1"/>
</dbReference>
<dbReference type="InterPro" id="IPR000917">
    <property type="entry name" value="Sulfatase_N"/>
</dbReference>
<evidence type="ECO:0000313" key="2">
    <source>
        <dbReference type="EMBL" id="QCC47202.1"/>
    </source>
</evidence>
<dbReference type="SUPFAM" id="SSF53649">
    <property type="entry name" value="Alkaline phosphatase-like"/>
    <property type="match status" value="1"/>
</dbReference>
<accession>A0A4D6H2K1</accession>
<dbReference type="AlphaFoldDB" id="A0A4D6H2K1"/>
<dbReference type="GeneID" id="95973607"/>
<dbReference type="InterPro" id="IPR017850">
    <property type="entry name" value="Alkaline_phosphatase_core_sf"/>
</dbReference>
<dbReference type="EMBL" id="CP031311">
    <property type="protein sequence ID" value="QCC47202.1"/>
    <property type="molecule type" value="Genomic_DNA"/>
</dbReference>
<name>A0A4D6H2K1_9EURY</name>
<dbReference type="KEGG" id="hlm:DV707_05665"/>
<evidence type="ECO:0000313" key="3">
    <source>
        <dbReference type="Proteomes" id="UP000296733"/>
    </source>
</evidence>
<dbReference type="Gene3D" id="3.40.720.10">
    <property type="entry name" value="Alkaline Phosphatase, subunit A"/>
    <property type="match status" value="1"/>
</dbReference>
<organism evidence="2 3">
    <name type="scientific">Halobellus limi</name>
    <dbReference type="NCBI Taxonomy" id="699433"/>
    <lineage>
        <taxon>Archaea</taxon>
        <taxon>Methanobacteriati</taxon>
        <taxon>Methanobacteriota</taxon>
        <taxon>Stenosarchaea group</taxon>
        <taxon>Halobacteria</taxon>
        <taxon>Halobacteriales</taxon>
        <taxon>Haloferacaceae</taxon>
        <taxon>Halobellus</taxon>
    </lineage>
</organism>
<dbReference type="OrthoDB" id="3164at2157"/>
<reference evidence="2 3" key="1">
    <citation type="journal article" date="2019" name="Nat. Commun.">
        <title>A new type of DNA phosphorothioation-based antiviral system in archaea.</title>
        <authorList>
            <person name="Xiong L."/>
            <person name="Liu S."/>
            <person name="Chen S."/>
            <person name="Xiao Y."/>
            <person name="Zhu B."/>
            <person name="Gao Y."/>
            <person name="Zhang Y."/>
            <person name="Chen B."/>
            <person name="Luo J."/>
            <person name="Deng Z."/>
            <person name="Chen X."/>
            <person name="Wang L."/>
            <person name="Chen S."/>
        </authorList>
    </citation>
    <scope>NUCLEOTIDE SEQUENCE [LARGE SCALE GENOMIC DNA]</scope>
    <source>
        <strain evidence="2 3">CGMCC 1.10331</strain>
    </source>
</reference>
<proteinExistence type="predicted"/>
<evidence type="ECO:0000259" key="1">
    <source>
        <dbReference type="Pfam" id="PF00884"/>
    </source>
</evidence>
<sequence length="162" mass="17735">MSTIIITVDALRADHLSQYGYRRNTMSVIDDWLANATQVDPTIANGPHTAQSLPSLLTSQYVPGEAVEECPTIATPVQSFGLTTAAFHSNTTISTRYDTVADFDHYEDFTTEMDEETDHTVPSSTRSRVYSKIADSFGPIIGKKPGVRQLAVNIHRSCGAHC</sequence>
<protein>
    <recommendedName>
        <fullName evidence="1">Sulfatase N-terminal domain-containing protein</fullName>
    </recommendedName>
</protein>